<proteinExistence type="predicted"/>
<accession>A0A1Z3HFU8</accession>
<evidence type="ECO:0000259" key="1">
    <source>
        <dbReference type="Pfam" id="PF00112"/>
    </source>
</evidence>
<organism evidence="2 3">
    <name type="scientific">Halomicronema hongdechloris C2206</name>
    <dbReference type="NCBI Taxonomy" id="1641165"/>
    <lineage>
        <taxon>Bacteria</taxon>
        <taxon>Bacillati</taxon>
        <taxon>Cyanobacteriota</taxon>
        <taxon>Cyanophyceae</taxon>
        <taxon>Nodosilineales</taxon>
        <taxon>Nodosilineaceae</taxon>
        <taxon>Halomicronema</taxon>
    </lineage>
</organism>
<reference evidence="2 3" key="1">
    <citation type="journal article" date="2016" name="Biochim. Biophys. Acta">
        <title>Characterization of red-shifted phycobilisomes isolated from the chlorophyll f-containing cyanobacterium Halomicronema hongdechloris.</title>
        <authorList>
            <person name="Li Y."/>
            <person name="Lin Y."/>
            <person name="Garvey C.J."/>
            <person name="Birch D."/>
            <person name="Corkery R.W."/>
            <person name="Loughlin P.C."/>
            <person name="Scheer H."/>
            <person name="Willows R.D."/>
            <person name="Chen M."/>
        </authorList>
    </citation>
    <scope>NUCLEOTIDE SEQUENCE [LARGE SCALE GENOMIC DNA]</scope>
    <source>
        <strain evidence="2 3">C2206</strain>
    </source>
</reference>
<dbReference type="GO" id="GO:0008234">
    <property type="term" value="F:cysteine-type peptidase activity"/>
    <property type="evidence" value="ECO:0007669"/>
    <property type="project" value="InterPro"/>
</dbReference>
<sequence>MGNMGTGWTPDQIDFQDYTLRHNKIHALVKQIQTFRRCVELLESFETFLNKLPDAQSAPGFLGWLLGNSPGALGKQALLETSTGLRQDLEIILQDMVSGIDLIVAEPVLDSPSDLDRLRPLPPPLSLAVLEALQDCDIVTSSDGGQGSRDYQDAGLRSIRHVLGHLTPLGQYGQSQQLKSAMVDLVKQGQPQAAAESPRPENVIRINPDTMYDLQVNPASRASLRLPLTMALVDELKGPQEQYYVLPSIVDLSYWCGAVKQQGSRNSCTSHAIASLIEYFQTKSFGKASTSSVRFLYKVTRRLGELSQPQRQYLQGLLRDGVAEKSDDQAFSAFMDTITAFNTDDHTRVQEIQKRVADGQVQAFVDHAFDGGASIRQTLKAMRLFGLPPGKYWPYTVEFPDFDEEPPQFCYAFAQNYQAVKYFRLDYFGDTAQPSGSGEYGEAPAPEASPQSVAGRVVLTQIKAVLAAGFPAVFGFPYDAANDHPYPAADGSQAPINSSNGMIKLPEDLDTFKRTLREMRQGSQDAMTVSSQTAIRGHAVMAVGYDDAREAFLIQNSWGTEWGNQGYGWLAYDYVLHGLATDWWSLLNAEWVEAGQFGLDAKLGGTQQVPKAFG</sequence>
<dbReference type="AlphaFoldDB" id="A0A1Z3HFU8"/>
<name>A0A1Z3HFU8_9CYAN</name>
<keyword evidence="3" id="KW-1185">Reference proteome</keyword>
<dbReference type="OrthoDB" id="3648721at2"/>
<dbReference type="Proteomes" id="UP000191901">
    <property type="component" value="Chromosome"/>
</dbReference>
<evidence type="ECO:0000313" key="3">
    <source>
        <dbReference type="Proteomes" id="UP000191901"/>
    </source>
</evidence>
<dbReference type="Gene3D" id="3.90.70.10">
    <property type="entry name" value="Cysteine proteinases"/>
    <property type="match status" value="2"/>
</dbReference>
<gene>
    <name evidence="2" type="ORF">XM38_000860</name>
</gene>
<dbReference type="KEGG" id="hhg:XM38_000860"/>
<feature type="domain" description="Peptidase C1A papain C-terminal" evidence="1">
    <location>
        <begin position="534"/>
        <end position="573"/>
    </location>
</feature>
<dbReference type="SUPFAM" id="SSF54001">
    <property type="entry name" value="Cysteine proteinases"/>
    <property type="match status" value="1"/>
</dbReference>
<dbReference type="EMBL" id="CP021983">
    <property type="protein sequence ID" value="ASC69160.1"/>
    <property type="molecule type" value="Genomic_DNA"/>
</dbReference>
<dbReference type="Pfam" id="PF00112">
    <property type="entry name" value="Peptidase_C1"/>
    <property type="match status" value="1"/>
</dbReference>
<dbReference type="InterPro" id="IPR000668">
    <property type="entry name" value="Peptidase_C1A_C"/>
</dbReference>
<dbReference type="RefSeq" id="WP_088428791.1">
    <property type="nucleotide sequence ID" value="NZ_CP021983.2"/>
</dbReference>
<dbReference type="CDD" id="cd02619">
    <property type="entry name" value="Peptidase_C1"/>
    <property type="match status" value="1"/>
</dbReference>
<protein>
    <recommendedName>
        <fullName evidence="1">Peptidase C1A papain C-terminal domain-containing protein</fullName>
    </recommendedName>
</protein>
<dbReference type="InterPro" id="IPR038765">
    <property type="entry name" value="Papain-like_cys_pep_sf"/>
</dbReference>
<evidence type="ECO:0000313" key="2">
    <source>
        <dbReference type="EMBL" id="ASC69160.1"/>
    </source>
</evidence>
<dbReference type="GO" id="GO:0006508">
    <property type="term" value="P:proteolysis"/>
    <property type="evidence" value="ECO:0007669"/>
    <property type="project" value="InterPro"/>
</dbReference>